<evidence type="ECO:0000256" key="1">
    <source>
        <dbReference type="ARBA" id="ARBA00022475"/>
    </source>
</evidence>
<dbReference type="Pfam" id="PF12848">
    <property type="entry name" value="ABC_tran_Xtn"/>
    <property type="match status" value="1"/>
</dbReference>
<evidence type="ECO:0000256" key="6">
    <source>
        <dbReference type="ARBA" id="ARBA00061571"/>
    </source>
</evidence>
<dbReference type="AlphaFoldDB" id="A0A5C8P1T0"/>
<evidence type="ECO:0000256" key="8">
    <source>
        <dbReference type="SAM" id="Coils"/>
    </source>
</evidence>
<dbReference type="PROSITE" id="PS50893">
    <property type="entry name" value="ABC_TRANSPORTER_2"/>
    <property type="match status" value="2"/>
</dbReference>
<dbReference type="InterPro" id="IPR027417">
    <property type="entry name" value="P-loop_NTPase"/>
</dbReference>
<reference evidence="11 12" key="1">
    <citation type="submission" date="2019-06" db="EMBL/GenBank/DDBJ databases">
        <title>Quisquiliibacterium sp. nov., isolated from a maize field.</title>
        <authorList>
            <person name="Lin S.-Y."/>
            <person name="Tsai C.-F."/>
            <person name="Young C.-C."/>
        </authorList>
    </citation>
    <scope>NUCLEOTIDE SEQUENCE [LARGE SCALE GENOMIC DNA]</scope>
    <source>
        <strain evidence="11 12">CC-CFT501</strain>
    </source>
</reference>
<protein>
    <recommendedName>
        <fullName evidence="7">Probable ATP-binding protein YheS</fullName>
    </recommendedName>
</protein>
<dbReference type="PANTHER" id="PTHR19211:SF14">
    <property type="entry name" value="ATP-BINDING CASSETTE SUB-FAMILY F MEMBER 1"/>
    <property type="match status" value="1"/>
</dbReference>
<comment type="similarity">
    <text evidence="6">Belongs to the ABC transporter superfamily. ABCF family. YheS subfamily.</text>
</comment>
<feature type="region of interest" description="Disordered" evidence="9">
    <location>
        <begin position="522"/>
        <end position="550"/>
    </location>
</feature>
<keyword evidence="3" id="KW-0677">Repeat</keyword>
<evidence type="ECO:0000256" key="2">
    <source>
        <dbReference type="ARBA" id="ARBA00022519"/>
    </source>
</evidence>
<dbReference type="FunFam" id="3.40.50.300:FF:002053">
    <property type="entry name" value="ABC transporter ATP-binding protein"/>
    <property type="match status" value="1"/>
</dbReference>
<dbReference type="InterPro" id="IPR032524">
    <property type="entry name" value="ABC_tran_C"/>
</dbReference>
<dbReference type="RefSeq" id="WP_147703422.1">
    <property type="nucleotide sequence ID" value="NZ_VDUY01000002.1"/>
</dbReference>
<dbReference type="InterPro" id="IPR050611">
    <property type="entry name" value="ABCF"/>
</dbReference>
<evidence type="ECO:0000313" key="11">
    <source>
        <dbReference type="EMBL" id="TXL67173.1"/>
    </source>
</evidence>
<keyword evidence="2" id="KW-0997">Cell inner membrane</keyword>
<feature type="domain" description="ABC transporter" evidence="10">
    <location>
        <begin position="312"/>
        <end position="526"/>
    </location>
</feature>
<dbReference type="SMART" id="SM00382">
    <property type="entry name" value="AAA"/>
    <property type="match status" value="2"/>
</dbReference>
<sequence length="650" mass="71015">MIRLRGVSLSRGGRALIADATVSISPGERIALIGANGSGKTTLLSALAGDLAPDRGDIDQPWRKVIRLEQSLPSSPLPAWRFVLDSDPELVAARAELAAAEQSHDGLALAHAHDHWNELDGHSAEARCRALLAGLGFSGADAEQPVDALSGGWRMRLNLARALFGPSELLLLDEPTNHLDLDAVLWLERWLLRYAGTALIVSHDRDFLDKVATASLHIDDGRLVRYAGGYSEFERLRALHAQQAERKRASDAARIAHLQSFIERFRAKATKARQAQSRIKALEKIAIAAPIRALRGVSFALHEVGDCPDPLLVAEELDAGYGDTAILRGVNLTVRRGARIGVLGRNGAGKSTLIRTLVGELPPLSGSVRPSRAIRIGYFAQQGIDRLRPAESPLWHLQHIDPQAREQVLRDRLGSFGFSGEDATRPVGPMSGGEKARLSLALMLHHEPQLLVLDEPTNHLDAQTRDALADALADFDGAVLLVSHDRYLLRATVDTLLVVRDGGLQEFDGDLDDYAEWLLKSRPGAGEPPANGQAGGALRAEDRAEPVADRREARRLAAERRARLAALLGPVERRMQALERKLADAEARLAELDRVLADPVVYEDGGRAAEFTRERGRLAKQRDECEHDWLEAAAERDRLAETERDGPREA</sequence>
<dbReference type="InterPro" id="IPR003439">
    <property type="entry name" value="ABC_transporter-like_ATP-bd"/>
</dbReference>
<comment type="caution">
    <text evidence="11">The sequence shown here is derived from an EMBL/GenBank/DDBJ whole genome shotgun (WGS) entry which is preliminary data.</text>
</comment>
<dbReference type="Pfam" id="PF00005">
    <property type="entry name" value="ABC_tran"/>
    <property type="match status" value="2"/>
</dbReference>
<name>A0A5C8P1T0_9BURK</name>
<accession>A0A5C8P1T0</accession>
<dbReference type="FunFam" id="3.40.50.300:FF:000011">
    <property type="entry name" value="Putative ABC transporter ATP-binding component"/>
    <property type="match status" value="1"/>
</dbReference>
<evidence type="ECO:0000256" key="7">
    <source>
        <dbReference type="ARBA" id="ARBA00069073"/>
    </source>
</evidence>
<dbReference type="InterPro" id="IPR032781">
    <property type="entry name" value="ABC_tran_Xtn"/>
</dbReference>
<dbReference type="GO" id="GO:0016887">
    <property type="term" value="F:ATP hydrolysis activity"/>
    <property type="evidence" value="ECO:0007669"/>
    <property type="project" value="InterPro"/>
</dbReference>
<evidence type="ECO:0000256" key="5">
    <source>
        <dbReference type="ARBA" id="ARBA00022840"/>
    </source>
</evidence>
<evidence type="ECO:0000259" key="10">
    <source>
        <dbReference type="PROSITE" id="PS50893"/>
    </source>
</evidence>
<proteinExistence type="inferred from homology"/>
<keyword evidence="1" id="KW-1003">Cell membrane</keyword>
<dbReference type="EMBL" id="VDUY01000002">
    <property type="protein sequence ID" value="TXL67173.1"/>
    <property type="molecule type" value="Genomic_DNA"/>
</dbReference>
<dbReference type="PANTHER" id="PTHR19211">
    <property type="entry name" value="ATP-BINDING TRANSPORT PROTEIN-RELATED"/>
    <property type="match status" value="1"/>
</dbReference>
<feature type="domain" description="ABC transporter" evidence="10">
    <location>
        <begin position="2"/>
        <end position="245"/>
    </location>
</feature>
<dbReference type="CDD" id="cd03221">
    <property type="entry name" value="ABCF_EF-3"/>
    <property type="match status" value="2"/>
</dbReference>
<keyword evidence="12" id="KW-1185">Reference proteome</keyword>
<dbReference type="InterPro" id="IPR017871">
    <property type="entry name" value="ABC_transporter-like_CS"/>
</dbReference>
<feature type="coiled-coil region" evidence="8">
    <location>
        <begin position="568"/>
        <end position="595"/>
    </location>
</feature>
<keyword evidence="5 11" id="KW-0067">ATP-binding</keyword>
<evidence type="ECO:0000313" key="12">
    <source>
        <dbReference type="Proteomes" id="UP000321548"/>
    </source>
</evidence>
<dbReference type="SUPFAM" id="SSF52540">
    <property type="entry name" value="P-loop containing nucleoside triphosphate hydrolases"/>
    <property type="match status" value="2"/>
</dbReference>
<keyword evidence="2" id="KW-0472">Membrane</keyword>
<evidence type="ECO:0000256" key="4">
    <source>
        <dbReference type="ARBA" id="ARBA00022741"/>
    </source>
</evidence>
<dbReference type="GO" id="GO:0003677">
    <property type="term" value="F:DNA binding"/>
    <property type="evidence" value="ECO:0007669"/>
    <property type="project" value="InterPro"/>
</dbReference>
<organism evidence="11 12">
    <name type="scientific">Zeimonas arvi</name>
    <dbReference type="NCBI Taxonomy" id="2498847"/>
    <lineage>
        <taxon>Bacteria</taxon>
        <taxon>Pseudomonadati</taxon>
        <taxon>Pseudomonadota</taxon>
        <taxon>Betaproteobacteria</taxon>
        <taxon>Burkholderiales</taxon>
        <taxon>Burkholderiaceae</taxon>
        <taxon>Zeimonas</taxon>
    </lineage>
</organism>
<evidence type="ECO:0000256" key="3">
    <source>
        <dbReference type="ARBA" id="ARBA00022737"/>
    </source>
</evidence>
<dbReference type="Gene3D" id="3.40.50.300">
    <property type="entry name" value="P-loop containing nucleotide triphosphate hydrolases"/>
    <property type="match status" value="2"/>
</dbReference>
<dbReference type="Pfam" id="PF16326">
    <property type="entry name" value="ABC_tran_CTD"/>
    <property type="match status" value="1"/>
</dbReference>
<dbReference type="Proteomes" id="UP000321548">
    <property type="component" value="Unassembled WGS sequence"/>
</dbReference>
<dbReference type="InterPro" id="IPR003593">
    <property type="entry name" value="AAA+_ATPase"/>
</dbReference>
<gene>
    <name evidence="11" type="ORF">FHP08_06045</name>
</gene>
<keyword evidence="8" id="KW-0175">Coiled coil</keyword>
<dbReference type="OrthoDB" id="9762051at2"/>
<evidence type="ECO:0000256" key="9">
    <source>
        <dbReference type="SAM" id="MobiDB-lite"/>
    </source>
</evidence>
<keyword evidence="4" id="KW-0547">Nucleotide-binding</keyword>
<dbReference type="GO" id="GO:0005524">
    <property type="term" value="F:ATP binding"/>
    <property type="evidence" value="ECO:0007669"/>
    <property type="project" value="UniProtKB-KW"/>
</dbReference>
<feature type="compositionally biased region" description="Basic and acidic residues" evidence="9">
    <location>
        <begin position="539"/>
        <end position="550"/>
    </location>
</feature>
<dbReference type="PROSITE" id="PS00211">
    <property type="entry name" value="ABC_TRANSPORTER_1"/>
    <property type="match status" value="2"/>
</dbReference>